<dbReference type="AlphaFoldDB" id="A0AA38H931"/>
<feature type="region of interest" description="Disordered" evidence="1">
    <location>
        <begin position="1"/>
        <end position="39"/>
    </location>
</feature>
<dbReference type="GeneID" id="77727974"/>
<comment type="caution">
    <text evidence="2">The sequence shown here is derived from an EMBL/GenBank/DDBJ whole genome shotgun (WGS) entry which is preliminary data.</text>
</comment>
<evidence type="ECO:0000256" key="1">
    <source>
        <dbReference type="SAM" id="MobiDB-lite"/>
    </source>
</evidence>
<feature type="region of interest" description="Disordered" evidence="1">
    <location>
        <begin position="383"/>
        <end position="406"/>
    </location>
</feature>
<feature type="compositionally biased region" description="Basic and acidic residues" evidence="1">
    <location>
        <begin position="165"/>
        <end position="174"/>
    </location>
</feature>
<dbReference type="EMBL" id="JAKWFO010000005">
    <property type="protein sequence ID" value="KAI9636548.1"/>
    <property type="molecule type" value="Genomic_DNA"/>
</dbReference>
<accession>A0AA38H931</accession>
<dbReference type="RefSeq" id="XP_052946325.1">
    <property type="nucleotide sequence ID" value="XM_053088769.1"/>
</dbReference>
<sequence length="406" mass="44939">MDQSGEQQRVRAGFISTPSSNMMGYRKRERSASIGDEGEALQTSETIKLAKKKKRAHTEKFFDKYEPLPCTVITPHRIQAGAVPGPTIQRYGITNNLKANRDTSSSTRATMTSAISSSSALAAITTGIDDADSSGSESSAPTCVGHGNRDDELQAGTGDDEDKEDDARDRHEEVSDTTVEISRARYGITSYCRVMMAIAYMALVSTEWIRSLSLTILNALVTDLIILIIQDLAHTYALSFVIDDSYGVEDITMTAGEAKWKEKKARESKAVAKKPKAVKKKALTAEQLAKKAQVDQKVGSLLKRLAKEVKREHSFDENLAMLLVDPAYKDLIYWSREGPRKGETLVTPSLAEFWRRRPADLFARQAKKLSSFSKQCELSDLLRSRSGHSSSGAEGEYHSKSWSWRA</sequence>
<keyword evidence="3" id="KW-1185">Reference proteome</keyword>
<evidence type="ECO:0000313" key="2">
    <source>
        <dbReference type="EMBL" id="KAI9636548.1"/>
    </source>
</evidence>
<proteinExistence type="predicted"/>
<evidence type="ECO:0000313" key="3">
    <source>
        <dbReference type="Proteomes" id="UP001164286"/>
    </source>
</evidence>
<organism evidence="2 3">
    <name type="scientific">Dioszegia hungarica</name>
    <dbReference type="NCBI Taxonomy" id="4972"/>
    <lineage>
        <taxon>Eukaryota</taxon>
        <taxon>Fungi</taxon>
        <taxon>Dikarya</taxon>
        <taxon>Basidiomycota</taxon>
        <taxon>Agaricomycotina</taxon>
        <taxon>Tremellomycetes</taxon>
        <taxon>Tremellales</taxon>
        <taxon>Bulleribasidiaceae</taxon>
        <taxon>Dioszegia</taxon>
    </lineage>
</organism>
<reference evidence="2" key="1">
    <citation type="journal article" date="2022" name="G3 (Bethesda)">
        <title>High quality genome of the basidiomycete yeast Dioszegia hungarica PDD-24b-2 isolated from cloud water.</title>
        <authorList>
            <person name="Jarrige D."/>
            <person name="Haridas S."/>
            <person name="Bleykasten-Grosshans C."/>
            <person name="Joly M."/>
            <person name="Nadalig T."/>
            <person name="Sancelme M."/>
            <person name="Vuilleumier S."/>
            <person name="Grigoriev I.V."/>
            <person name="Amato P."/>
            <person name="Bringel F."/>
        </authorList>
    </citation>
    <scope>NUCLEOTIDE SEQUENCE</scope>
    <source>
        <strain evidence="2">PDD-24b-2</strain>
    </source>
</reference>
<protein>
    <submittedName>
        <fullName evidence="2">Uncharacterized protein</fullName>
    </submittedName>
</protein>
<dbReference type="Proteomes" id="UP001164286">
    <property type="component" value="Unassembled WGS sequence"/>
</dbReference>
<gene>
    <name evidence="2" type="ORF">MKK02DRAFT_33715</name>
</gene>
<feature type="region of interest" description="Disordered" evidence="1">
    <location>
        <begin position="128"/>
        <end position="176"/>
    </location>
</feature>
<name>A0AA38H931_9TREE</name>